<feature type="region of interest" description="Disordered" evidence="1">
    <location>
        <begin position="1"/>
        <end position="403"/>
    </location>
</feature>
<feature type="compositionally biased region" description="Basic residues" evidence="1">
    <location>
        <begin position="358"/>
        <end position="387"/>
    </location>
</feature>
<evidence type="ECO:0000313" key="2">
    <source>
        <dbReference type="EMBL" id="CAA9368876.1"/>
    </source>
</evidence>
<name>A0A6J4MU04_9BACT</name>
<feature type="non-terminal residue" evidence="2">
    <location>
        <position position="1"/>
    </location>
</feature>
<feature type="compositionally biased region" description="Basic residues" evidence="1">
    <location>
        <begin position="237"/>
        <end position="253"/>
    </location>
</feature>
<feature type="compositionally biased region" description="Basic and acidic residues" evidence="1">
    <location>
        <begin position="168"/>
        <end position="177"/>
    </location>
</feature>
<feature type="compositionally biased region" description="Basic residues" evidence="1">
    <location>
        <begin position="305"/>
        <end position="334"/>
    </location>
</feature>
<feature type="compositionally biased region" description="Basic and acidic residues" evidence="1">
    <location>
        <begin position="88"/>
        <end position="104"/>
    </location>
</feature>
<feature type="compositionally biased region" description="Pro residues" evidence="1">
    <location>
        <begin position="335"/>
        <end position="356"/>
    </location>
</feature>
<sequence length="403" mass="43879">ERRGAHRGTGAQKGGPGGERVRAGRAHARPAARGGRGGADPRGRGHAPPRAHRGGGGAGHAPPPAPLRGGAVLARGGHSVRRAALDAAGRRVRELRARRADRAGRRARSLPVRAPPLPPRRRPRIARRRARRRDRPPLAGDRSGERAGGHPAAAPRRPLRPPHPLPGVDRHGRRADDAADGGVPGEPGLGPRPARPLAHAERRRSLPRRHLRQLPGLPGRGHGVAELPRAGVARAGRGPHRHLPLRRPRRRVPPIRAGCPRHPAGRRRGALAPLPRLERRHRRRLARAPHHALPRDPSQGLRGGPLHRRGGPGGVRRPRAPPHGPVRPRPHPARRPGPPGRARPRPPGARRPPGPLRPAHRPRRPRPRRPGPGRRHRPARRPRRPGRGARLLRGSLERRRPDV</sequence>
<feature type="compositionally biased region" description="Basic residues" evidence="1">
    <location>
        <begin position="44"/>
        <end position="53"/>
    </location>
</feature>
<dbReference type="EMBL" id="CADCTW010000234">
    <property type="protein sequence ID" value="CAA9368876.1"/>
    <property type="molecule type" value="Genomic_DNA"/>
</dbReference>
<gene>
    <name evidence="2" type="ORF">AVDCRST_MAG68-5228</name>
</gene>
<accession>A0A6J4MU04</accession>
<dbReference type="AlphaFoldDB" id="A0A6J4MU04"/>
<protein>
    <submittedName>
        <fullName evidence="2">Uncharacterized protein</fullName>
    </submittedName>
</protein>
<evidence type="ECO:0000256" key="1">
    <source>
        <dbReference type="SAM" id="MobiDB-lite"/>
    </source>
</evidence>
<feature type="compositionally biased region" description="Basic residues" evidence="1">
    <location>
        <begin position="119"/>
        <end position="134"/>
    </location>
</feature>
<feature type="non-terminal residue" evidence="2">
    <location>
        <position position="403"/>
    </location>
</feature>
<reference evidence="2" key="1">
    <citation type="submission" date="2020-02" db="EMBL/GenBank/DDBJ databases">
        <authorList>
            <person name="Meier V. D."/>
        </authorList>
    </citation>
    <scope>NUCLEOTIDE SEQUENCE</scope>
    <source>
        <strain evidence="2">AVDCRST_MAG68</strain>
    </source>
</reference>
<organism evidence="2">
    <name type="scientific">uncultured Gemmatimonadota bacterium</name>
    <dbReference type="NCBI Taxonomy" id="203437"/>
    <lineage>
        <taxon>Bacteria</taxon>
        <taxon>Pseudomonadati</taxon>
        <taxon>Gemmatimonadota</taxon>
        <taxon>environmental samples</taxon>
    </lineage>
</organism>
<feature type="compositionally biased region" description="Basic residues" evidence="1">
    <location>
        <begin position="278"/>
        <end position="292"/>
    </location>
</feature>
<proteinExistence type="predicted"/>